<evidence type="ECO:0000256" key="8">
    <source>
        <dbReference type="ARBA" id="ARBA00023306"/>
    </source>
</evidence>
<dbReference type="SUPFAM" id="SSF47823">
    <property type="entry name" value="lambda integrase-like, N-terminal domain"/>
    <property type="match status" value="1"/>
</dbReference>
<reference evidence="12" key="1">
    <citation type="submission" date="2016-08" db="EMBL/GenBank/DDBJ databases">
        <authorList>
            <person name="Seilhamer J.J."/>
        </authorList>
    </citation>
    <scope>NUCLEOTIDE SEQUENCE</scope>
    <source>
        <strain evidence="12">86</strain>
    </source>
</reference>
<dbReference type="InterPro" id="IPR044068">
    <property type="entry name" value="CB"/>
</dbReference>
<dbReference type="PANTHER" id="PTHR30349">
    <property type="entry name" value="PHAGE INTEGRASE-RELATED"/>
    <property type="match status" value="1"/>
</dbReference>
<evidence type="ECO:0000256" key="7">
    <source>
        <dbReference type="ARBA" id="ARBA00023172"/>
    </source>
</evidence>
<dbReference type="HAMAP" id="MF_01808">
    <property type="entry name" value="Recomb_XerC_XerD"/>
    <property type="match status" value="1"/>
</dbReference>
<dbReference type="SUPFAM" id="SSF56349">
    <property type="entry name" value="DNA breaking-rejoining enzymes"/>
    <property type="match status" value="1"/>
</dbReference>
<keyword evidence="2 9" id="KW-0963">Cytoplasm</keyword>
<keyword evidence="5 9" id="KW-0229">DNA integration</keyword>
<keyword evidence="3 9" id="KW-0132">Cell division</keyword>
<comment type="subcellular location">
    <subcellularLocation>
        <location evidence="1 9">Cytoplasm</location>
    </subcellularLocation>
</comment>
<dbReference type="InterPro" id="IPR004107">
    <property type="entry name" value="Integrase_SAM-like_N"/>
</dbReference>
<dbReference type="InterPro" id="IPR011010">
    <property type="entry name" value="DNA_brk_join_enz"/>
</dbReference>
<dbReference type="Gene3D" id="1.10.443.10">
    <property type="entry name" value="Intergrase catalytic core"/>
    <property type="match status" value="1"/>
</dbReference>
<evidence type="ECO:0000256" key="6">
    <source>
        <dbReference type="ARBA" id="ARBA00023125"/>
    </source>
</evidence>
<proteinExistence type="inferred from homology"/>
<evidence type="ECO:0000259" key="10">
    <source>
        <dbReference type="PROSITE" id="PS51898"/>
    </source>
</evidence>
<evidence type="ECO:0000256" key="4">
    <source>
        <dbReference type="ARBA" id="ARBA00022829"/>
    </source>
</evidence>
<dbReference type="GO" id="GO:0005737">
    <property type="term" value="C:cytoplasm"/>
    <property type="evidence" value="ECO:0007669"/>
    <property type="project" value="UniProtKB-SubCell"/>
</dbReference>
<accession>A0A212LJU9</accession>
<gene>
    <name evidence="9 12" type="primary">xerC</name>
    <name evidence="12" type="ORF">KL86PLE_60118</name>
</gene>
<evidence type="ECO:0000256" key="1">
    <source>
        <dbReference type="ARBA" id="ARBA00004496"/>
    </source>
</evidence>
<dbReference type="Pfam" id="PF00589">
    <property type="entry name" value="Phage_integrase"/>
    <property type="match status" value="1"/>
</dbReference>
<dbReference type="PROSITE" id="PS51900">
    <property type="entry name" value="CB"/>
    <property type="match status" value="1"/>
</dbReference>
<keyword evidence="6 9" id="KW-0238">DNA-binding</keyword>
<dbReference type="InterPro" id="IPR002104">
    <property type="entry name" value="Integrase_catalytic"/>
</dbReference>
<feature type="domain" description="Core-binding (CB)" evidence="11">
    <location>
        <begin position="12"/>
        <end position="103"/>
    </location>
</feature>
<dbReference type="GO" id="GO:0007059">
    <property type="term" value="P:chromosome segregation"/>
    <property type="evidence" value="ECO:0007669"/>
    <property type="project" value="UniProtKB-UniRule"/>
</dbReference>
<name>A0A212LJU9_9HYPH</name>
<evidence type="ECO:0000313" key="12">
    <source>
        <dbReference type="EMBL" id="SCM77803.1"/>
    </source>
</evidence>
<keyword evidence="7 9" id="KW-0233">DNA recombination</keyword>
<dbReference type="GO" id="GO:0051301">
    <property type="term" value="P:cell division"/>
    <property type="evidence" value="ECO:0007669"/>
    <property type="project" value="UniProtKB-KW"/>
</dbReference>
<comment type="subunit">
    <text evidence="9">Forms a cyclic heterotetrameric complex composed of two molecules of XerC and two molecules of XerD.</text>
</comment>
<protein>
    <recommendedName>
        <fullName evidence="9">Tyrosine recombinase XerC</fullName>
    </recommendedName>
</protein>
<feature type="active site" evidence="9">
    <location>
        <position position="263"/>
    </location>
</feature>
<dbReference type="InterPro" id="IPR010998">
    <property type="entry name" value="Integrase_recombinase_N"/>
</dbReference>
<evidence type="ECO:0000256" key="2">
    <source>
        <dbReference type="ARBA" id="ARBA00022490"/>
    </source>
</evidence>
<dbReference type="RefSeq" id="WP_288197599.1">
    <property type="nucleotide sequence ID" value="NZ_LT608334.1"/>
</dbReference>
<dbReference type="GO" id="GO:0006313">
    <property type="term" value="P:DNA transposition"/>
    <property type="evidence" value="ECO:0007669"/>
    <property type="project" value="UniProtKB-UniRule"/>
</dbReference>
<comment type="function">
    <text evidence="9">Site-specific tyrosine recombinase, which acts by catalyzing the cutting and rejoining of the recombining DNA molecules. The XerC-XerD complex is essential to convert dimers of the bacterial chromosome into monomers to permit their segregation at cell division. It also contributes to the segregational stability of plasmids.</text>
</comment>
<dbReference type="EMBL" id="FMJD01000010">
    <property type="protein sequence ID" value="SCM77803.1"/>
    <property type="molecule type" value="Genomic_DNA"/>
</dbReference>
<feature type="active site" description="O-(3'-phospho-DNA)-tyrosine intermediate" evidence="9">
    <location>
        <position position="295"/>
    </location>
</feature>
<sequence length="314" mass="33221">MTDPAPLVTMAPDLAAAVAEWRRWLADLRRLSPRTTEAYGRDADDFVRFLTGHVGAPPTVADLGRLSPADYRAFLARRRRDGLAAPSLARSLSGIRSLIRFLEKRGETTSAAVAAVGAPKAPRRLPRPLGVKDALSVVSDAGALAEEPWVAARDGAVLALLYGAGLRISEALSLTAAEAPPETGGALRVTGKGGKTRLVPVLPAVGRAVAAYVRLVPFRLAPDEPLFRGVKGGPLSPRIVQLALQRLRGALGLPETATPHALRHSFATHLLGSGGDLRTIQELLGHANLSTTQVYTSVDAERLVAAWKDAHPRG</sequence>
<dbReference type="PROSITE" id="PS51898">
    <property type="entry name" value="TYR_RECOMBINASE"/>
    <property type="match status" value="1"/>
</dbReference>
<keyword evidence="4 9" id="KW-0159">Chromosome partition</keyword>
<feature type="domain" description="Tyr recombinase" evidence="10">
    <location>
        <begin position="124"/>
        <end position="308"/>
    </location>
</feature>
<dbReference type="GO" id="GO:0009037">
    <property type="term" value="F:tyrosine-based site-specific recombinase activity"/>
    <property type="evidence" value="ECO:0007669"/>
    <property type="project" value="UniProtKB-UniRule"/>
</dbReference>
<organism evidence="12">
    <name type="scientific">uncultured Pleomorphomonas sp</name>
    <dbReference type="NCBI Taxonomy" id="442121"/>
    <lineage>
        <taxon>Bacteria</taxon>
        <taxon>Pseudomonadati</taxon>
        <taxon>Pseudomonadota</taxon>
        <taxon>Alphaproteobacteria</taxon>
        <taxon>Hyphomicrobiales</taxon>
        <taxon>Pleomorphomonadaceae</taxon>
        <taxon>Pleomorphomonas</taxon>
        <taxon>environmental samples</taxon>
    </lineage>
</organism>
<feature type="active site" evidence="9">
    <location>
        <position position="167"/>
    </location>
</feature>
<dbReference type="AlphaFoldDB" id="A0A212LJU9"/>
<feature type="active site" evidence="9">
    <location>
        <position position="286"/>
    </location>
</feature>
<dbReference type="InterPro" id="IPR050090">
    <property type="entry name" value="Tyrosine_recombinase_XerCD"/>
</dbReference>
<dbReference type="InterPro" id="IPR013762">
    <property type="entry name" value="Integrase-like_cat_sf"/>
</dbReference>
<evidence type="ECO:0000256" key="5">
    <source>
        <dbReference type="ARBA" id="ARBA00022908"/>
    </source>
</evidence>
<dbReference type="Pfam" id="PF02899">
    <property type="entry name" value="Phage_int_SAM_1"/>
    <property type="match status" value="1"/>
</dbReference>
<evidence type="ECO:0000256" key="9">
    <source>
        <dbReference type="HAMAP-Rule" id="MF_01808"/>
    </source>
</evidence>
<evidence type="ECO:0000259" key="11">
    <source>
        <dbReference type="PROSITE" id="PS51900"/>
    </source>
</evidence>
<feature type="active site" evidence="9">
    <location>
        <position position="192"/>
    </location>
</feature>
<keyword evidence="8 9" id="KW-0131">Cell cycle</keyword>
<dbReference type="PANTHER" id="PTHR30349:SF90">
    <property type="entry name" value="TYROSINE RECOMBINASE XERD"/>
    <property type="match status" value="1"/>
</dbReference>
<comment type="similarity">
    <text evidence="9">Belongs to the 'phage' integrase family. XerC subfamily.</text>
</comment>
<dbReference type="Gene3D" id="1.10.150.130">
    <property type="match status" value="1"/>
</dbReference>
<evidence type="ECO:0000256" key="3">
    <source>
        <dbReference type="ARBA" id="ARBA00022618"/>
    </source>
</evidence>
<dbReference type="InterPro" id="IPR023009">
    <property type="entry name" value="Tyrosine_recombinase_XerC/XerD"/>
</dbReference>
<feature type="active site" evidence="9">
    <location>
        <position position="260"/>
    </location>
</feature>
<dbReference type="GO" id="GO:0003677">
    <property type="term" value="F:DNA binding"/>
    <property type="evidence" value="ECO:0007669"/>
    <property type="project" value="UniProtKB-UniRule"/>
</dbReference>